<dbReference type="InterPro" id="IPR010130">
    <property type="entry name" value="T1SS_OMP_TolC"/>
</dbReference>
<keyword evidence="4" id="KW-1134">Transmembrane beta strand</keyword>
<dbReference type="Proteomes" id="UP000627715">
    <property type="component" value="Unassembled WGS sequence"/>
</dbReference>
<evidence type="ECO:0000256" key="1">
    <source>
        <dbReference type="ARBA" id="ARBA00004442"/>
    </source>
</evidence>
<dbReference type="EMBL" id="BMIY01000002">
    <property type="protein sequence ID" value="GGG50876.1"/>
    <property type="molecule type" value="Genomic_DNA"/>
</dbReference>
<dbReference type="OrthoDB" id="9813458at2"/>
<dbReference type="InterPro" id="IPR003423">
    <property type="entry name" value="OMP_efflux"/>
</dbReference>
<reference evidence="9" key="1">
    <citation type="journal article" date="2014" name="Int. J. Syst. Evol. Microbiol.">
        <title>Complete genome sequence of Corynebacterium casei LMG S-19264T (=DSM 44701T), isolated from a smear-ripened cheese.</title>
        <authorList>
            <consortium name="US DOE Joint Genome Institute (JGI-PGF)"/>
            <person name="Walter F."/>
            <person name="Albersmeier A."/>
            <person name="Kalinowski J."/>
            <person name="Ruckert C."/>
        </authorList>
    </citation>
    <scope>NUCLEOTIDE SEQUENCE</scope>
    <source>
        <strain evidence="9">CGMCC 1.15425</strain>
    </source>
</reference>
<dbReference type="NCBIfam" id="TIGR01844">
    <property type="entry name" value="type_I_sec_TolC"/>
    <property type="match status" value="1"/>
</dbReference>
<dbReference type="InterPro" id="IPR051906">
    <property type="entry name" value="TolC-like"/>
</dbReference>
<keyword evidence="10" id="KW-1185">Reference proteome</keyword>
<dbReference type="PANTHER" id="PTHR30026:SF20">
    <property type="entry name" value="OUTER MEMBRANE PROTEIN TOLC"/>
    <property type="match status" value="1"/>
</dbReference>
<evidence type="ECO:0000313" key="10">
    <source>
        <dbReference type="Proteomes" id="UP000627715"/>
    </source>
</evidence>
<dbReference type="GO" id="GO:1990281">
    <property type="term" value="C:efflux pump complex"/>
    <property type="evidence" value="ECO:0007669"/>
    <property type="project" value="TreeGrafter"/>
</dbReference>
<dbReference type="GO" id="GO:0015288">
    <property type="term" value="F:porin activity"/>
    <property type="evidence" value="ECO:0007669"/>
    <property type="project" value="TreeGrafter"/>
</dbReference>
<evidence type="ECO:0000256" key="2">
    <source>
        <dbReference type="ARBA" id="ARBA00007613"/>
    </source>
</evidence>
<gene>
    <name evidence="9" type="primary">tolC</name>
    <name evidence="9" type="ORF">GCM10011403_05020</name>
</gene>
<name>A0A917GLE7_9GAMM</name>
<sequence>MVRFFRTTAIAAGLLVASNPVFADDLVTIMELAMRNDPTLRQAEAQLNANRTQLDMARASILPQANATFSEQRQNSGLAGDISYTELPASTRRYSLGLSQALFNLSSWYNYQGAKDAERAQILNFQAQEQDLIIRVATAYFNVLRAIDDLTTRRQEEEASQRQFERTQQREEVGLVAITEVYEAQAVYDLARNNTILAQDTLATSYEALEAITGQPHPNIDTLVDDFPAEQVEGDMERWVSEALNNNPQLLAARAAVEAQTEVTKARRSARLPTVNLQGGYQYVDSTANQGTDGSVRSAGAIEGVSLSVQVSIPLYTGHSLTAQQEQAEYNLVAQQEAATLARRQTTQNIRNAYRRVNTDALVINQRQQAIVSAEAALNAIEAGYEVGTRNIVDVLQSRQQLFVALRNYSDARYNYVIDSLELKRRAGVLTPQDIIDLNEWLTDESESATQ</sequence>
<protein>
    <submittedName>
        <fullName evidence="9">Outer membrane channel protein</fullName>
    </submittedName>
</protein>
<comment type="similarity">
    <text evidence="2">Belongs to the outer membrane factor (OMF) (TC 1.B.17) family.</text>
</comment>
<comment type="caution">
    <text evidence="9">The sequence shown here is derived from an EMBL/GenBank/DDBJ whole genome shotgun (WGS) entry which is preliminary data.</text>
</comment>
<keyword evidence="5" id="KW-0812">Transmembrane</keyword>
<keyword evidence="7" id="KW-0998">Cell outer membrane</keyword>
<dbReference type="SUPFAM" id="SSF56954">
    <property type="entry name" value="Outer membrane efflux proteins (OEP)"/>
    <property type="match status" value="1"/>
</dbReference>
<evidence type="ECO:0000256" key="4">
    <source>
        <dbReference type="ARBA" id="ARBA00022452"/>
    </source>
</evidence>
<evidence type="ECO:0000256" key="3">
    <source>
        <dbReference type="ARBA" id="ARBA00022448"/>
    </source>
</evidence>
<dbReference type="GO" id="GO:0009279">
    <property type="term" value="C:cell outer membrane"/>
    <property type="evidence" value="ECO:0007669"/>
    <property type="project" value="UniProtKB-SubCell"/>
</dbReference>
<dbReference type="Gene3D" id="1.20.1600.10">
    <property type="entry name" value="Outer membrane efflux proteins (OEP)"/>
    <property type="match status" value="1"/>
</dbReference>
<evidence type="ECO:0000256" key="7">
    <source>
        <dbReference type="ARBA" id="ARBA00023237"/>
    </source>
</evidence>
<proteinExistence type="inferred from homology"/>
<dbReference type="GO" id="GO:0015562">
    <property type="term" value="F:efflux transmembrane transporter activity"/>
    <property type="evidence" value="ECO:0007669"/>
    <property type="project" value="InterPro"/>
</dbReference>
<evidence type="ECO:0000256" key="5">
    <source>
        <dbReference type="ARBA" id="ARBA00022692"/>
    </source>
</evidence>
<keyword evidence="3" id="KW-0813">Transport</keyword>
<dbReference type="PANTHER" id="PTHR30026">
    <property type="entry name" value="OUTER MEMBRANE PROTEIN TOLC"/>
    <property type="match status" value="1"/>
</dbReference>
<feature type="chain" id="PRO_5037618254" evidence="8">
    <location>
        <begin position="24"/>
        <end position="451"/>
    </location>
</feature>
<keyword evidence="6" id="KW-0472">Membrane</keyword>
<dbReference type="RefSeq" id="WP_068811580.1">
    <property type="nucleotide sequence ID" value="NZ_BMIY01000002.1"/>
</dbReference>
<evidence type="ECO:0000313" key="9">
    <source>
        <dbReference type="EMBL" id="GGG50876.1"/>
    </source>
</evidence>
<dbReference type="Pfam" id="PF02321">
    <property type="entry name" value="OEP"/>
    <property type="match status" value="2"/>
</dbReference>
<evidence type="ECO:0000256" key="8">
    <source>
        <dbReference type="SAM" id="SignalP"/>
    </source>
</evidence>
<dbReference type="AlphaFoldDB" id="A0A917GLE7"/>
<reference evidence="9" key="2">
    <citation type="submission" date="2020-09" db="EMBL/GenBank/DDBJ databases">
        <authorList>
            <person name="Sun Q."/>
            <person name="Zhou Y."/>
        </authorList>
    </citation>
    <scope>NUCLEOTIDE SEQUENCE</scope>
    <source>
        <strain evidence="9">CGMCC 1.15425</strain>
    </source>
</reference>
<accession>A0A917GLE7</accession>
<keyword evidence="8" id="KW-0732">Signal</keyword>
<evidence type="ECO:0000256" key="6">
    <source>
        <dbReference type="ARBA" id="ARBA00023136"/>
    </source>
</evidence>
<organism evidence="9 10">
    <name type="scientific">Pseudohongiella nitratireducens</name>
    <dbReference type="NCBI Taxonomy" id="1768907"/>
    <lineage>
        <taxon>Bacteria</taxon>
        <taxon>Pseudomonadati</taxon>
        <taxon>Pseudomonadota</taxon>
        <taxon>Gammaproteobacteria</taxon>
        <taxon>Pseudomonadales</taxon>
        <taxon>Pseudohongiellaceae</taxon>
        <taxon>Pseudohongiella</taxon>
    </lineage>
</organism>
<comment type="subcellular location">
    <subcellularLocation>
        <location evidence="1">Cell outer membrane</location>
    </subcellularLocation>
</comment>
<feature type="signal peptide" evidence="8">
    <location>
        <begin position="1"/>
        <end position="23"/>
    </location>
</feature>